<comment type="caution">
    <text evidence="4">The sequence shown here is derived from an EMBL/GenBank/DDBJ whole genome shotgun (WGS) entry which is preliminary data.</text>
</comment>
<gene>
    <name evidence="4" type="ORF">IQ276_12285</name>
</gene>
<dbReference type="PANTHER" id="PTHR43214:SF43">
    <property type="entry name" value="TWO-COMPONENT RESPONSE REGULATOR"/>
    <property type="match status" value="1"/>
</dbReference>
<dbReference type="Pfam" id="PF00072">
    <property type="entry name" value="Response_reg"/>
    <property type="match status" value="1"/>
</dbReference>
<dbReference type="EMBL" id="JADEXS010000137">
    <property type="protein sequence ID" value="MBE9023179.1"/>
    <property type="molecule type" value="Genomic_DNA"/>
</dbReference>
<sequence>MGEVLRLASLVENLAEPLIEAGFEPLLVYGQGIKSFVRGDLVKAVKQFSCLPKTRVVGINFNVPQIGLNQPASQDNRQKFLVVDDHKLVLSGTIEVLKQQYPNAEITSAETAQEALNIFANNPCLPDLMITDLSMPQMIGKTAEIDVGIQFLKTLMQQYPNLNIVVQSTYPRALVRLKTLISVHEGGFTVADLALSVEEMLTRVDLALQGLTYTKDVKDIYSGLEVKPEWLSVLTLAFEEGLQDKAIAQRMNVAERTVRHYWTKIYDLLGVYPDANKNLRIQTEIRAREEGLIDGVLPAAIPATLLAAQPVAHHRLTPPSAMPQGVYGLECPRCHKVSPLENLQVGCPWCGTSLAAAASVLMIPNGGDQPQ</sequence>
<feature type="modified residue" description="4-aspartylphosphate" evidence="2">
    <location>
        <position position="132"/>
    </location>
</feature>
<dbReference type="SUPFAM" id="SSF46894">
    <property type="entry name" value="C-terminal effector domain of the bipartite response regulators"/>
    <property type="match status" value="1"/>
</dbReference>
<dbReference type="PANTHER" id="PTHR43214">
    <property type="entry name" value="TWO-COMPONENT RESPONSE REGULATOR"/>
    <property type="match status" value="1"/>
</dbReference>
<dbReference type="GO" id="GO:0003677">
    <property type="term" value="F:DNA binding"/>
    <property type="evidence" value="ECO:0007669"/>
    <property type="project" value="UniProtKB-KW"/>
</dbReference>
<dbReference type="PROSITE" id="PS50110">
    <property type="entry name" value="RESPONSE_REGULATORY"/>
    <property type="match status" value="1"/>
</dbReference>
<keyword evidence="5" id="KW-1185">Reference proteome</keyword>
<dbReference type="SUPFAM" id="SSF52172">
    <property type="entry name" value="CheY-like"/>
    <property type="match status" value="1"/>
</dbReference>
<dbReference type="InterPro" id="IPR036388">
    <property type="entry name" value="WH-like_DNA-bd_sf"/>
</dbReference>
<evidence type="ECO:0000259" key="3">
    <source>
        <dbReference type="PROSITE" id="PS50110"/>
    </source>
</evidence>
<dbReference type="InterPro" id="IPR001789">
    <property type="entry name" value="Sig_transdc_resp-reg_receiver"/>
</dbReference>
<dbReference type="InterPro" id="IPR039420">
    <property type="entry name" value="WalR-like"/>
</dbReference>
<evidence type="ECO:0000256" key="2">
    <source>
        <dbReference type="PROSITE-ProRule" id="PRU00169"/>
    </source>
</evidence>
<evidence type="ECO:0000256" key="1">
    <source>
        <dbReference type="ARBA" id="ARBA00023125"/>
    </source>
</evidence>
<dbReference type="GO" id="GO:0000160">
    <property type="term" value="P:phosphorelay signal transduction system"/>
    <property type="evidence" value="ECO:0007669"/>
    <property type="project" value="InterPro"/>
</dbReference>
<keyword evidence="1" id="KW-0238">DNA-binding</keyword>
<dbReference type="GO" id="GO:0006355">
    <property type="term" value="P:regulation of DNA-templated transcription"/>
    <property type="evidence" value="ECO:0007669"/>
    <property type="project" value="InterPro"/>
</dbReference>
<reference evidence="4" key="1">
    <citation type="submission" date="2020-10" db="EMBL/GenBank/DDBJ databases">
        <authorList>
            <person name="Castelo-Branco R."/>
            <person name="Eusebio N."/>
            <person name="Adriana R."/>
            <person name="Vieira A."/>
            <person name="Brugerolle De Fraissinette N."/>
            <person name="Rezende De Castro R."/>
            <person name="Schneider M.P."/>
            <person name="Vasconcelos V."/>
            <person name="Leao P.N."/>
        </authorList>
    </citation>
    <scope>NUCLEOTIDE SEQUENCE</scope>
    <source>
        <strain evidence="4">LEGE 12446</strain>
    </source>
</reference>
<proteinExistence type="predicted"/>
<feature type="domain" description="Response regulatory" evidence="3">
    <location>
        <begin position="79"/>
        <end position="208"/>
    </location>
</feature>
<dbReference type="InterPro" id="IPR016032">
    <property type="entry name" value="Sig_transdc_resp-reg_C-effctor"/>
</dbReference>
<name>A0A8J6ZWS2_DESMC</name>
<protein>
    <submittedName>
        <fullName evidence="4">Response regulator transcription factor</fullName>
    </submittedName>
</protein>
<dbReference type="Gene3D" id="3.40.50.2300">
    <property type="match status" value="1"/>
</dbReference>
<organism evidence="4 5">
    <name type="scientific">Desmonostoc muscorum LEGE 12446</name>
    <dbReference type="NCBI Taxonomy" id="1828758"/>
    <lineage>
        <taxon>Bacteria</taxon>
        <taxon>Bacillati</taxon>
        <taxon>Cyanobacteriota</taxon>
        <taxon>Cyanophyceae</taxon>
        <taxon>Nostocales</taxon>
        <taxon>Nostocaceae</taxon>
        <taxon>Desmonostoc</taxon>
    </lineage>
</organism>
<accession>A0A8J6ZWS2</accession>
<evidence type="ECO:0000313" key="4">
    <source>
        <dbReference type="EMBL" id="MBE9023179.1"/>
    </source>
</evidence>
<keyword evidence="2" id="KW-0597">Phosphoprotein</keyword>
<dbReference type="AlphaFoldDB" id="A0A8J6ZWS2"/>
<dbReference type="InterPro" id="IPR011006">
    <property type="entry name" value="CheY-like_superfamily"/>
</dbReference>
<dbReference type="Gene3D" id="1.10.10.10">
    <property type="entry name" value="Winged helix-like DNA-binding domain superfamily/Winged helix DNA-binding domain"/>
    <property type="match status" value="1"/>
</dbReference>
<evidence type="ECO:0000313" key="5">
    <source>
        <dbReference type="Proteomes" id="UP000622533"/>
    </source>
</evidence>
<dbReference type="Proteomes" id="UP000622533">
    <property type="component" value="Unassembled WGS sequence"/>
</dbReference>